<dbReference type="EMBL" id="CP141614">
    <property type="protein sequence ID" value="WRP14067.1"/>
    <property type="molecule type" value="Genomic_DNA"/>
</dbReference>
<proteinExistence type="predicted"/>
<evidence type="ECO:0000313" key="2">
    <source>
        <dbReference type="EMBL" id="WRP14067.1"/>
    </source>
</evidence>
<evidence type="ECO:0000313" key="3">
    <source>
        <dbReference type="Proteomes" id="UP001333102"/>
    </source>
</evidence>
<keyword evidence="3" id="KW-1185">Reference proteome</keyword>
<dbReference type="InterPro" id="IPR007362">
    <property type="entry name" value="DUF429"/>
</dbReference>
<dbReference type="PIRSF" id="PIRSF018008">
    <property type="entry name" value="UCP018008"/>
    <property type="match status" value="1"/>
</dbReference>
<feature type="region of interest" description="Disordered" evidence="1">
    <location>
        <begin position="235"/>
        <end position="257"/>
    </location>
</feature>
<reference evidence="3" key="1">
    <citation type="submission" date="2023-12" db="EMBL/GenBank/DDBJ databases">
        <title>Novel isolates from deep terrestrial aquifers shed light on the physiology and ecology of the class Limnochordia.</title>
        <authorList>
            <person name="Karnachuk O.V."/>
            <person name="Lukina A.P."/>
            <person name="Avakyan M.R."/>
            <person name="Kadnikov V."/>
            <person name="Begmatov S."/>
            <person name="Beletsky A.V."/>
            <person name="Mardanov A.V."/>
            <person name="Ravin N.V."/>
        </authorList>
    </citation>
    <scope>NUCLEOTIDE SEQUENCE [LARGE SCALE GENOMIC DNA]</scope>
    <source>
        <strain evidence="3">LN</strain>
    </source>
</reference>
<dbReference type="InterPro" id="IPR008306">
    <property type="entry name" value="UCP018008"/>
</dbReference>
<dbReference type="Proteomes" id="UP001333102">
    <property type="component" value="Chromosome"/>
</dbReference>
<gene>
    <name evidence="2" type="ORF">VLY81_11645</name>
</gene>
<name>A0ABZ1BMK8_9FIRM</name>
<protein>
    <submittedName>
        <fullName evidence="2">DUF429 domain-containing protein</fullName>
    </submittedName>
</protein>
<sequence length="257" mass="28180">MRFVGVDLAWTDHRGSGLVVLDERGRVESWAYRVELEAVASFCLAQTRDEPAMVAVDAPLCVPNETGHRAVDRALMRLFAGRRLGVHAASRRRLLQVYGGLRGERLVERLAGRGCPVIEVYPHAALVAWLDLPAPLAYKRGSRHERLAGLQRLATLLRRRAGADPPLDVDGVPWLPEPGEAAESRAAVERMESLLDALICAHVAAFWHRWGTARCARLGEGETAYLVTPLPKPGAAHPWREEGEDGAAGAGPYRQAR</sequence>
<organism evidence="2 3">
    <name type="scientific">Geochorda subterranea</name>
    <dbReference type="NCBI Taxonomy" id="3109564"/>
    <lineage>
        <taxon>Bacteria</taxon>
        <taxon>Bacillati</taxon>
        <taxon>Bacillota</taxon>
        <taxon>Limnochordia</taxon>
        <taxon>Limnochordales</taxon>
        <taxon>Geochordaceae</taxon>
        <taxon>Geochorda</taxon>
    </lineage>
</organism>
<accession>A0ABZ1BMK8</accession>
<evidence type="ECO:0000256" key="1">
    <source>
        <dbReference type="SAM" id="MobiDB-lite"/>
    </source>
</evidence>
<dbReference type="Pfam" id="PF04250">
    <property type="entry name" value="DUF429"/>
    <property type="match status" value="1"/>
</dbReference>
<dbReference type="RefSeq" id="WP_324668357.1">
    <property type="nucleotide sequence ID" value="NZ_CP141614.1"/>
</dbReference>